<accession>A0A8J7L3C9</accession>
<dbReference type="AlphaFoldDB" id="A0A8J7L3C9"/>
<proteinExistence type="predicted"/>
<gene>
    <name evidence="1" type="ORF">I8751_16505</name>
</gene>
<evidence type="ECO:0000313" key="2">
    <source>
        <dbReference type="Proteomes" id="UP000599391"/>
    </source>
</evidence>
<evidence type="ECO:0000313" key="1">
    <source>
        <dbReference type="EMBL" id="MBH8553944.1"/>
    </source>
</evidence>
<comment type="caution">
    <text evidence="1">The sequence shown here is derived from an EMBL/GenBank/DDBJ whole genome shotgun (WGS) entry which is preliminary data.</text>
</comment>
<dbReference type="Proteomes" id="UP000599391">
    <property type="component" value="Unassembled WGS sequence"/>
</dbReference>
<protein>
    <submittedName>
        <fullName evidence="1">Uncharacterized protein</fullName>
    </submittedName>
</protein>
<organism evidence="1 2">
    <name type="scientific">Atlanticothrix silvestris CENA357</name>
    <dbReference type="NCBI Taxonomy" id="1725252"/>
    <lineage>
        <taxon>Bacteria</taxon>
        <taxon>Bacillati</taxon>
        <taxon>Cyanobacteriota</taxon>
        <taxon>Cyanophyceae</taxon>
        <taxon>Nostocales</taxon>
        <taxon>Nodulariaceae</taxon>
        <taxon>Atlanticothrix</taxon>
        <taxon>Atlanticothrix silvestris</taxon>
    </lineage>
</organism>
<sequence>MDYSYQKEFQEALERTKRLGFTIPKWKFNDRLLRSKDSIEKISNTLMNFLRYHDMSFEDLSAQCIAVHTKISEIITQVISCNALVTIGWFYDENINDSLYKFTEEEFKSWMSNELQAFQGSDVHVWITLDSGEVIDFTLLTTIGKINGMFKPGSVLMARPEKSECFIKYHPMVVGKEAVFRAFGSWFLV</sequence>
<keyword evidence="2" id="KW-1185">Reference proteome</keyword>
<name>A0A8J7L3C9_9CYAN</name>
<dbReference type="EMBL" id="JAECZB010000049">
    <property type="protein sequence ID" value="MBH8553944.1"/>
    <property type="molecule type" value="Genomic_DNA"/>
</dbReference>
<reference evidence="1 2" key="1">
    <citation type="journal article" date="2021" name="Int. J. Syst. Evol. Microbiol.">
        <title>Amazonocrinis nigriterrae gen. nov., sp. nov., Atlanticothrix silvestris gen. nov., sp. nov. and Dendronalium phyllosphericum gen. nov., sp. nov., nostocacean cyanobacteria from Brazilian environments.</title>
        <authorList>
            <person name="Alvarenga D.O."/>
            <person name="Andreote A.P.D."/>
            <person name="Branco L.H.Z."/>
            <person name="Delbaje E."/>
            <person name="Cruz R.B."/>
            <person name="Varani A.M."/>
            <person name="Fiore M.F."/>
        </authorList>
    </citation>
    <scope>NUCLEOTIDE SEQUENCE [LARGE SCALE GENOMIC DNA]</scope>
    <source>
        <strain evidence="1 2">CENA357</strain>
    </source>
</reference>